<protein>
    <submittedName>
        <fullName evidence="2">Uncharacterized protein</fullName>
    </submittedName>
</protein>
<evidence type="ECO:0000313" key="3">
    <source>
        <dbReference type="Proteomes" id="UP001396334"/>
    </source>
</evidence>
<keyword evidence="1" id="KW-0472">Membrane</keyword>
<feature type="transmembrane region" description="Helical" evidence="1">
    <location>
        <begin position="61"/>
        <end position="83"/>
    </location>
</feature>
<keyword evidence="1" id="KW-1133">Transmembrane helix</keyword>
<dbReference type="EMBL" id="JBBPBN010000007">
    <property type="protein sequence ID" value="KAK9034160.1"/>
    <property type="molecule type" value="Genomic_DNA"/>
</dbReference>
<keyword evidence="3" id="KW-1185">Reference proteome</keyword>
<keyword evidence="1" id="KW-0812">Transmembrane</keyword>
<feature type="transmembrane region" description="Helical" evidence="1">
    <location>
        <begin position="95"/>
        <end position="116"/>
    </location>
</feature>
<name>A0ABR2TA60_9ROSI</name>
<evidence type="ECO:0000313" key="2">
    <source>
        <dbReference type="EMBL" id="KAK9034160.1"/>
    </source>
</evidence>
<dbReference type="PANTHER" id="PTHR31204:SF1">
    <property type="entry name" value="SIGMA INTRACELLULAR RECEPTOR 2"/>
    <property type="match status" value="1"/>
</dbReference>
<accession>A0ABR2TA60</accession>
<proteinExistence type="predicted"/>
<dbReference type="InterPro" id="IPR051987">
    <property type="entry name" value="Sigma-2_receptor-like"/>
</dbReference>
<comment type="caution">
    <text evidence="2">The sequence shown here is derived from an EMBL/GenBank/DDBJ whole genome shotgun (WGS) entry which is preliminary data.</text>
</comment>
<gene>
    <name evidence="2" type="ORF">V6N11_050335</name>
</gene>
<sequence length="138" mass="14372">MGVIGKAVHAILLLAFFFIVAIAPLDVQIFLPDSIGTYDGGALSPIPPRFAQHLRVANLQALFNSTCLIFGASLLTATAAMLGDILGSDKPSADLMVKLYSPLLALGSLAILRGLVPQSSTTAPNVVNGPTSTLKKRT</sequence>
<feature type="transmembrane region" description="Helical" evidence="1">
    <location>
        <begin position="7"/>
        <end position="25"/>
    </location>
</feature>
<dbReference type="Proteomes" id="UP001396334">
    <property type="component" value="Unassembled WGS sequence"/>
</dbReference>
<dbReference type="PANTHER" id="PTHR31204">
    <property type="entry name" value="SIGMA INTRACELLULAR RECEPTOR 2"/>
    <property type="match status" value="1"/>
</dbReference>
<organism evidence="2 3">
    <name type="scientific">Hibiscus sabdariffa</name>
    <name type="common">roselle</name>
    <dbReference type="NCBI Taxonomy" id="183260"/>
    <lineage>
        <taxon>Eukaryota</taxon>
        <taxon>Viridiplantae</taxon>
        <taxon>Streptophyta</taxon>
        <taxon>Embryophyta</taxon>
        <taxon>Tracheophyta</taxon>
        <taxon>Spermatophyta</taxon>
        <taxon>Magnoliopsida</taxon>
        <taxon>eudicotyledons</taxon>
        <taxon>Gunneridae</taxon>
        <taxon>Pentapetalae</taxon>
        <taxon>rosids</taxon>
        <taxon>malvids</taxon>
        <taxon>Malvales</taxon>
        <taxon>Malvaceae</taxon>
        <taxon>Malvoideae</taxon>
        <taxon>Hibiscus</taxon>
    </lineage>
</organism>
<reference evidence="2 3" key="1">
    <citation type="journal article" date="2024" name="G3 (Bethesda)">
        <title>Genome assembly of Hibiscus sabdariffa L. provides insights into metabolisms of medicinal natural products.</title>
        <authorList>
            <person name="Kim T."/>
        </authorList>
    </citation>
    <scope>NUCLEOTIDE SEQUENCE [LARGE SCALE GENOMIC DNA]</scope>
    <source>
        <strain evidence="2">TK-2024</strain>
        <tissue evidence="2">Old leaves</tissue>
    </source>
</reference>
<evidence type="ECO:0000256" key="1">
    <source>
        <dbReference type="SAM" id="Phobius"/>
    </source>
</evidence>